<dbReference type="AlphaFoldDB" id="A0A4Y6V6Q4"/>
<accession>A0A4Y6V6Q4</accession>
<dbReference type="EMBL" id="CP032485">
    <property type="protein sequence ID" value="QDH24291.1"/>
    <property type="molecule type" value="Genomic_DNA"/>
</dbReference>
<gene>
    <name evidence="1" type="ORF">D5366_02345</name>
</gene>
<dbReference type="Pfam" id="PF04134">
    <property type="entry name" value="DCC1-like"/>
    <property type="match status" value="1"/>
</dbReference>
<name>A0A4Y6V6Q4_9PROT</name>
<dbReference type="Proteomes" id="UP000317214">
    <property type="component" value="Chromosome"/>
</dbReference>
<dbReference type="KEGG" id="ntn:D5366_02345"/>
<dbReference type="InterPro" id="IPR007263">
    <property type="entry name" value="DCC1-like"/>
</dbReference>
<evidence type="ECO:0000313" key="1">
    <source>
        <dbReference type="EMBL" id="QDH24291.1"/>
    </source>
</evidence>
<organism evidence="1 2">
    <name type="scientific">Neokomagataea tanensis</name>
    <dbReference type="NCBI Taxonomy" id="661191"/>
    <lineage>
        <taxon>Bacteria</taxon>
        <taxon>Pseudomonadati</taxon>
        <taxon>Pseudomonadota</taxon>
        <taxon>Alphaproteobacteria</taxon>
        <taxon>Acetobacterales</taxon>
        <taxon>Acetobacteraceae</taxon>
        <taxon>Neokomagataea</taxon>
    </lineage>
</organism>
<sequence length="120" mass="14079">MEQNGRLTLWYDGGCPLCLREIALMKRLDKRQRIRFIDLTEAGASCPLERSLMLRRLHAQKGETLYSGAAAFAAMWREIPALRWLGLLAKNKTILGMLEYGYVKFLRIRPFLQRWLRRPL</sequence>
<dbReference type="GO" id="GO:0015035">
    <property type="term" value="F:protein-disulfide reductase activity"/>
    <property type="evidence" value="ECO:0007669"/>
    <property type="project" value="InterPro"/>
</dbReference>
<dbReference type="RefSeq" id="WP_141492127.1">
    <property type="nucleotide sequence ID" value="NZ_CP032485.1"/>
</dbReference>
<dbReference type="PANTHER" id="PTHR34290:SF2">
    <property type="entry name" value="OS04G0668800 PROTEIN"/>
    <property type="match status" value="1"/>
</dbReference>
<dbReference type="OrthoDB" id="9801773at2"/>
<dbReference type="InterPro" id="IPR044691">
    <property type="entry name" value="DCC1_Trx"/>
</dbReference>
<evidence type="ECO:0000313" key="2">
    <source>
        <dbReference type="Proteomes" id="UP000317214"/>
    </source>
</evidence>
<proteinExistence type="predicted"/>
<dbReference type="PANTHER" id="PTHR34290">
    <property type="entry name" value="SI:CH73-390P7.2"/>
    <property type="match status" value="1"/>
</dbReference>
<reference evidence="1 2" key="1">
    <citation type="submission" date="2018-09" db="EMBL/GenBank/DDBJ databases">
        <title>The complete genome sequence of Neokomagataea tanensis NBRC 106556(T).</title>
        <authorList>
            <person name="Chua K.-O."/>
            <person name="See-Too W.-S."/>
            <person name="Hong K.-W."/>
            <person name="Yin W.-F."/>
            <person name="Chan K.-G."/>
        </authorList>
    </citation>
    <scope>NUCLEOTIDE SEQUENCE [LARGE SCALE GENOMIC DNA]</scope>
    <source>
        <strain evidence="2">AH13 \ NBRC 106556</strain>
    </source>
</reference>
<keyword evidence="2" id="KW-1185">Reference proteome</keyword>
<protein>
    <submittedName>
        <fullName evidence="1">DUF393 domain-containing protein</fullName>
    </submittedName>
</protein>